<dbReference type="EMBL" id="LN555523">
    <property type="protein sequence ID" value="CED93303.1"/>
    <property type="molecule type" value="Genomic_DNA"/>
</dbReference>
<dbReference type="GeneID" id="82204736"/>
<gene>
    <name evidence="2" type="ORF">CRIB_548</name>
</gene>
<evidence type="ECO:0000313" key="2">
    <source>
        <dbReference type="EMBL" id="CED93303.1"/>
    </source>
</evidence>
<dbReference type="RefSeq" id="WP_180703038.1">
    <property type="nucleotide sequence ID" value="NZ_CAJUCR010000031.1"/>
</dbReference>
<dbReference type="Proteomes" id="UP000245622">
    <property type="component" value="Chromosome 1"/>
</dbReference>
<reference evidence="2 3" key="1">
    <citation type="submission" date="2014-04" db="EMBL/GenBank/DDBJ databases">
        <authorList>
            <person name="Hornung B.V."/>
        </authorList>
    </citation>
    <scope>NUCLEOTIDE SEQUENCE [LARGE SCALE GENOMIC DNA]</scope>
    <source>
        <strain evidence="2 3">CRIB</strain>
    </source>
</reference>
<keyword evidence="1" id="KW-1133">Transmembrane helix</keyword>
<evidence type="ECO:0000256" key="1">
    <source>
        <dbReference type="SAM" id="Phobius"/>
    </source>
</evidence>
<proteinExistence type="predicted"/>
<keyword evidence="3" id="KW-1185">Reference proteome</keyword>
<dbReference type="KEGG" id="ril:CRIB_548"/>
<dbReference type="AlphaFoldDB" id="A0A1V1HZH1"/>
<organism evidence="2 3">
    <name type="scientific">Romboutsia ilealis</name>
    <dbReference type="NCBI Taxonomy" id="1115758"/>
    <lineage>
        <taxon>Bacteria</taxon>
        <taxon>Bacillati</taxon>
        <taxon>Bacillota</taxon>
        <taxon>Clostridia</taxon>
        <taxon>Peptostreptococcales</taxon>
        <taxon>Peptostreptococcaceae</taxon>
        <taxon>Romboutsia</taxon>
    </lineage>
</organism>
<keyword evidence="1" id="KW-0812">Transmembrane</keyword>
<evidence type="ECO:0000313" key="3">
    <source>
        <dbReference type="Proteomes" id="UP000245622"/>
    </source>
</evidence>
<sequence length="106" mass="12236">MDFFINLGITGISLIFLGKLALRRNKTINESNNLEFIDKLMRYMESELLAKINLKYGKQLLIASIVGVLFYNTFGLFMVLVTVLVFTSYLINLFISGYKYCMISKR</sequence>
<protein>
    <submittedName>
        <fullName evidence="2">Uncharacterized protein</fullName>
    </submittedName>
</protein>
<accession>A0A1V1HZH1</accession>
<feature type="transmembrane region" description="Helical" evidence="1">
    <location>
        <begin position="6"/>
        <end position="22"/>
    </location>
</feature>
<feature type="transmembrane region" description="Helical" evidence="1">
    <location>
        <begin position="52"/>
        <end position="71"/>
    </location>
</feature>
<keyword evidence="1" id="KW-0472">Membrane</keyword>
<name>A0A1V1HZH1_9FIRM</name>
<feature type="transmembrane region" description="Helical" evidence="1">
    <location>
        <begin position="77"/>
        <end position="98"/>
    </location>
</feature>